<dbReference type="Proteomes" id="UP000245768">
    <property type="component" value="Unassembled WGS sequence"/>
</dbReference>
<dbReference type="GeneID" id="37044880"/>
<reference evidence="1 2" key="1">
    <citation type="journal article" date="2018" name="Mol. Biol. Evol.">
        <title>Broad Genomic Sampling Reveals a Smut Pathogenic Ancestry of the Fungal Clade Ustilaginomycotina.</title>
        <authorList>
            <person name="Kijpornyongpan T."/>
            <person name="Mondo S.J."/>
            <person name="Barry K."/>
            <person name="Sandor L."/>
            <person name="Lee J."/>
            <person name="Lipzen A."/>
            <person name="Pangilinan J."/>
            <person name="LaButti K."/>
            <person name="Hainaut M."/>
            <person name="Henrissat B."/>
            <person name="Grigoriev I.V."/>
            <person name="Spatafora J.W."/>
            <person name="Aime M.C."/>
        </authorList>
    </citation>
    <scope>NUCLEOTIDE SEQUENCE [LARGE SCALE GENOMIC DNA]</scope>
    <source>
        <strain evidence="1 2">MCA 4198</strain>
    </source>
</reference>
<organism evidence="1 2">
    <name type="scientific">Acaromyces ingoldii</name>
    <dbReference type="NCBI Taxonomy" id="215250"/>
    <lineage>
        <taxon>Eukaryota</taxon>
        <taxon>Fungi</taxon>
        <taxon>Dikarya</taxon>
        <taxon>Basidiomycota</taxon>
        <taxon>Ustilaginomycotina</taxon>
        <taxon>Exobasidiomycetes</taxon>
        <taxon>Exobasidiales</taxon>
        <taxon>Cryptobasidiaceae</taxon>
        <taxon>Acaromyces</taxon>
    </lineage>
</organism>
<dbReference type="AlphaFoldDB" id="A0A316YBI1"/>
<gene>
    <name evidence="1" type="ORF">FA10DRAFT_270010</name>
</gene>
<proteinExistence type="predicted"/>
<dbReference type="EMBL" id="KZ819643">
    <property type="protein sequence ID" value="PWN86639.1"/>
    <property type="molecule type" value="Genomic_DNA"/>
</dbReference>
<protein>
    <submittedName>
        <fullName evidence="1">Uncharacterized protein</fullName>
    </submittedName>
</protein>
<evidence type="ECO:0000313" key="2">
    <source>
        <dbReference type="Proteomes" id="UP000245768"/>
    </source>
</evidence>
<dbReference type="RefSeq" id="XP_025373837.1">
    <property type="nucleotide sequence ID" value="XM_025522964.1"/>
</dbReference>
<keyword evidence="2" id="KW-1185">Reference proteome</keyword>
<accession>A0A316YBI1</accession>
<evidence type="ECO:0000313" key="1">
    <source>
        <dbReference type="EMBL" id="PWN86639.1"/>
    </source>
</evidence>
<name>A0A316YBI1_9BASI</name>
<sequence>MYAVVRVFEGANDHQRVRLCSTPSIVCKSEVLQDVETPSIDQVSLTMDGLRRLL</sequence>
<dbReference type="InParanoid" id="A0A316YBI1"/>